<dbReference type="Pfam" id="PF05336">
    <property type="entry name" value="rhaM"/>
    <property type="match status" value="1"/>
</dbReference>
<dbReference type="InterPro" id="IPR011008">
    <property type="entry name" value="Dimeric_a/b-barrel"/>
</dbReference>
<dbReference type="Gene3D" id="3.30.70.100">
    <property type="match status" value="1"/>
</dbReference>
<name>A0ABX1ZLX1_9BACL</name>
<gene>
    <name evidence="1" type="ORF">GC097_13180</name>
</gene>
<reference evidence="1 2" key="1">
    <citation type="submission" date="2019-10" db="EMBL/GenBank/DDBJ databases">
        <title>Description of Paenibacillus pedi sp. nov.</title>
        <authorList>
            <person name="Carlier A."/>
            <person name="Qi S."/>
        </authorList>
    </citation>
    <scope>NUCLEOTIDE SEQUENCE [LARGE SCALE GENOMIC DNA]</scope>
    <source>
        <strain evidence="1 2">LMG 31457</strain>
    </source>
</reference>
<dbReference type="SUPFAM" id="SSF54909">
    <property type="entry name" value="Dimeric alpha+beta barrel"/>
    <property type="match status" value="1"/>
</dbReference>
<keyword evidence="2" id="KW-1185">Reference proteome</keyword>
<proteinExistence type="predicted"/>
<keyword evidence="1" id="KW-0413">Isomerase</keyword>
<evidence type="ECO:0000313" key="2">
    <source>
        <dbReference type="Proteomes" id="UP000618579"/>
    </source>
</evidence>
<dbReference type="EMBL" id="WHNZ01000023">
    <property type="protein sequence ID" value="NOV00966.1"/>
    <property type="molecule type" value="Genomic_DNA"/>
</dbReference>
<comment type="caution">
    <text evidence="1">The sequence shown here is derived from an EMBL/GenBank/DDBJ whole genome shotgun (WGS) entry which is preliminary data.</text>
</comment>
<evidence type="ECO:0000313" key="1">
    <source>
        <dbReference type="EMBL" id="NOV00966.1"/>
    </source>
</evidence>
<protein>
    <submittedName>
        <fullName evidence="1">L-rhamnose mutarotase</fullName>
        <ecNumber evidence="1">5.1.3.32</ecNumber>
    </submittedName>
</protein>
<dbReference type="InterPro" id="IPR008000">
    <property type="entry name" value="Rham/fucose_mutarotase"/>
</dbReference>
<dbReference type="RefSeq" id="WP_171683797.1">
    <property type="nucleotide sequence ID" value="NZ_WHNZ01000023.1"/>
</dbReference>
<organism evidence="1 2">
    <name type="scientific">Paenibacillus planticolens</name>
    <dbReference type="NCBI Taxonomy" id="2654976"/>
    <lineage>
        <taxon>Bacteria</taxon>
        <taxon>Bacillati</taxon>
        <taxon>Bacillota</taxon>
        <taxon>Bacilli</taxon>
        <taxon>Bacillales</taxon>
        <taxon>Paenibacillaceae</taxon>
        <taxon>Paenibacillus</taxon>
    </lineage>
</organism>
<accession>A0ABX1ZLX1</accession>
<dbReference type="Proteomes" id="UP000618579">
    <property type="component" value="Unassembled WGS sequence"/>
</dbReference>
<sequence>MSRKVSVKKAKLKEHMLQQYIKLHDEIADTIVTNLRTQGIVDLKIYRHGLDIWMICTIDEQIRQQSDNFDETAEAIWQQETGECFDCFWEDAELVYTLSKRSSDT</sequence>
<dbReference type="GO" id="GO:0062192">
    <property type="term" value="F:L-rhamnose mutarotase activity"/>
    <property type="evidence" value="ECO:0007669"/>
    <property type="project" value="UniProtKB-EC"/>
</dbReference>
<dbReference type="EC" id="5.1.3.32" evidence="1"/>